<evidence type="ECO:0000256" key="1">
    <source>
        <dbReference type="SAM" id="MobiDB-lite"/>
    </source>
</evidence>
<evidence type="ECO:0000313" key="4">
    <source>
        <dbReference type="Proteomes" id="UP000319516"/>
    </source>
</evidence>
<evidence type="ECO:0000256" key="2">
    <source>
        <dbReference type="SAM" id="Phobius"/>
    </source>
</evidence>
<gene>
    <name evidence="3" type="ORF">FB467_1494</name>
</gene>
<dbReference type="AlphaFoldDB" id="A0A542YQK6"/>
<dbReference type="NCBIfam" id="NF033493">
    <property type="entry name" value="MetS_like_NSS"/>
    <property type="match status" value="1"/>
</dbReference>
<reference evidence="3 4" key="1">
    <citation type="submission" date="2019-06" db="EMBL/GenBank/DDBJ databases">
        <title>Sequencing the genomes of 1000 actinobacteria strains.</title>
        <authorList>
            <person name="Klenk H.-P."/>
        </authorList>
    </citation>
    <scope>NUCLEOTIDE SEQUENCE [LARGE SCALE GENOMIC DNA]</scope>
    <source>
        <strain evidence="3 4">DSM 12335</strain>
    </source>
</reference>
<dbReference type="OrthoDB" id="6712920at2"/>
<keyword evidence="2" id="KW-0472">Membrane</keyword>
<proteinExistence type="predicted"/>
<name>A0A542YQK6_9MICO</name>
<dbReference type="InterPro" id="IPR031596">
    <property type="entry name" value="MaAIMP_sms"/>
</dbReference>
<dbReference type="Pfam" id="PF16951">
    <property type="entry name" value="MaAIMP_sms"/>
    <property type="match status" value="1"/>
</dbReference>
<keyword evidence="2" id="KW-0812">Transmembrane</keyword>
<keyword evidence="2" id="KW-1133">Transmembrane helix</keyword>
<evidence type="ECO:0000313" key="3">
    <source>
        <dbReference type="EMBL" id="TQL50388.1"/>
    </source>
</evidence>
<organism evidence="3 4">
    <name type="scientific">Ornithinicoccus hortensis</name>
    <dbReference type="NCBI Taxonomy" id="82346"/>
    <lineage>
        <taxon>Bacteria</taxon>
        <taxon>Bacillati</taxon>
        <taxon>Actinomycetota</taxon>
        <taxon>Actinomycetes</taxon>
        <taxon>Micrococcales</taxon>
        <taxon>Intrasporangiaceae</taxon>
        <taxon>Ornithinicoccus</taxon>
    </lineage>
</organism>
<accession>A0A542YQK6</accession>
<comment type="caution">
    <text evidence="3">The sequence shown here is derived from an EMBL/GenBank/DDBJ whole genome shotgun (WGS) entry which is preliminary data.</text>
</comment>
<keyword evidence="4" id="KW-1185">Reference proteome</keyword>
<sequence>MSGSAIVMFIVAITILWGGLITSILYLRSHSEVTEGPYAVDPDESPDTYPDPGA</sequence>
<dbReference type="RefSeq" id="WP_141784528.1">
    <property type="nucleotide sequence ID" value="NZ_BAAAIK010000005.1"/>
</dbReference>
<feature type="transmembrane region" description="Helical" evidence="2">
    <location>
        <begin position="6"/>
        <end position="27"/>
    </location>
</feature>
<protein>
    <submittedName>
        <fullName evidence="3">Putative methionine/alanine importer small subunit</fullName>
    </submittedName>
</protein>
<feature type="region of interest" description="Disordered" evidence="1">
    <location>
        <begin position="35"/>
        <end position="54"/>
    </location>
</feature>
<dbReference type="Proteomes" id="UP000319516">
    <property type="component" value="Unassembled WGS sequence"/>
</dbReference>
<dbReference type="EMBL" id="VFOP01000001">
    <property type="protein sequence ID" value="TQL50388.1"/>
    <property type="molecule type" value="Genomic_DNA"/>
</dbReference>